<reference evidence="4" key="1">
    <citation type="journal article" date="2021" name="Environ. Microbiol.">
        <title>New insights into the diversity and evolution of the archaeal mobilome from three complete genomes of Saccharolobus shibatae.</title>
        <authorList>
            <person name="Medvedeva S."/>
            <person name="Brandt D."/>
            <person name="Cvirkaite-Krupovic V."/>
            <person name="Liu Y."/>
            <person name="Severinov K."/>
            <person name="Ishino S."/>
            <person name="Ishino Y."/>
            <person name="Prangishvili D."/>
            <person name="Kalinowski J."/>
            <person name="Krupovic M."/>
        </authorList>
    </citation>
    <scope>NUCLEOTIDE SEQUENCE</scope>
    <source>
        <strain evidence="4">B12</strain>
    </source>
</reference>
<dbReference type="NCBIfam" id="NF041085">
    <property type="entry name" value="trehalase_H2_Arch"/>
    <property type="match status" value="1"/>
</dbReference>
<dbReference type="Proteomes" id="UP000694018">
    <property type="component" value="Chromosome"/>
</dbReference>
<proteinExistence type="inferred from homology"/>
<dbReference type="Pfam" id="PF19291">
    <property type="entry name" value="TREH_N"/>
    <property type="match status" value="1"/>
</dbReference>
<dbReference type="PANTHER" id="PTHR31616">
    <property type="entry name" value="TREHALASE"/>
    <property type="match status" value="1"/>
</dbReference>
<dbReference type="KEGG" id="sshi:J5U23_00746"/>
<dbReference type="InterPro" id="IPR053494">
    <property type="entry name" value="GH15_Enzymes"/>
</dbReference>
<dbReference type="InterPro" id="IPR054963">
    <property type="entry name" value="Trehalase_2"/>
</dbReference>
<dbReference type="EMBL" id="CP077717">
    <property type="protein sequence ID" value="QXJ27878.1"/>
    <property type="molecule type" value="Genomic_DNA"/>
</dbReference>
<protein>
    <submittedName>
        <fullName evidence="4">Glycosylhydrolase</fullName>
    </submittedName>
</protein>
<dbReference type="GO" id="GO:0004553">
    <property type="term" value="F:hydrolase activity, hydrolyzing O-glycosyl compounds"/>
    <property type="evidence" value="ECO:0007669"/>
    <property type="project" value="TreeGrafter"/>
</dbReference>
<accession>A0A8F5BMG7</accession>
<dbReference type="InterPro" id="IPR045582">
    <property type="entry name" value="Trehalase-like_N"/>
</dbReference>
<feature type="domain" description="GH15-like" evidence="2">
    <location>
        <begin position="211"/>
        <end position="575"/>
    </location>
</feature>
<feature type="domain" description="Trehalase-like N-terminal" evidence="3">
    <location>
        <begin position="6"/>
        <end position="129"/>
    </location>
</feature>
<evidence type="ECO:0000313" key="5">
    <source>
        <dbReference type="Proteomes" id="UP000694018"/>
    </source>
</evidence>
<dbReference type="PANTHER" id="PTHR31616:SF0">
    <property type="entry name" value="GLUCAN 1,4-ALPHA-GLUCOSIDASE"/>
    <property type="match status" value="1"/>
</dbReference>
<evidence type="ECO:0000259" key="2">
    <source>
        <dbReference type="Pfam" id="PF00723"/>
    </source>
</evidence>
<sequence>MIRYYEFLSNGITSALIKNGSVEWLPLPRFDSSSIFTRILDEERGGYFSIRPADEKYEIIHEDYVENTLILRTVFKSEKGKAEILDFLPLSLSGIIRIYESEIDLKLDIKPFFEYGLVTPAIIKARRGLIFRNPKSKEGIEILIGGEYVPLDNTEFTLKKGKGYIYLLYSKDLRYGLFSNKGFVYSKPYEALNKAIKYWKGRLENAKKVNMYRDAYYRSLLVLLGLIYEPSGGIIAAPTTSLPEIIGGSRNWDYRYVWIRDASYSAEALIKAGLLVKARDIISFLTAMVDPSSKSFDHPLYTIDGTAPPAEEILDWLEGHKKSFPVRVGNAAYMQIQMDVEGAYMNALYEYYNTSKDSKYVNEIWWAIEAIAEWTKKSWKWKSTDLWEQRGVEEHFTHTKVMNWVALDRANRLAKELGYKNEAEEWISIAEEIRKDILDNGYSQKLGYFTRYYGSDSVDSALLTLPLYGFIDAKDPRFLKTLEKIEKDLMISDGLLLRYKDDFMGSVKHPFTLVSTWLTRVYIRLGEIDKAKKVIEKLISCSTSSLLLAEHLDQNTCEPRGNFPQAFPHAGLVMTIVELEERRLV</sequence>
<dbReference type="InterPro" id="IPR011613">
    <property type="entry name" value="GH15-like"/>
</dbReference>
<dbReference type="NCBIfam" id="NF041084">
    <property type="entry name" value="trehalase_H1_Arch"/>
    <property type="match status" value="1"/>
</dbReference>
<name>A0A8F5BMG7_SACSH</name>
<organism evidence="4 5">
    <name type="scientific">Saccharolobus shibatae (strain ATCC 51178 / DSM 5389 / JCM 8931 / NBRC 15437 / B12)</name>
    <name type="common">Sulfolobus shibatae</name>
    <dbReference type="NCBI Taxonomy" id="523848"/>
    <lineage>
        <taxon>Archaea</taxon>
        <taxon>Thermoproteota</taxon>
        <taxon>Thermoprotei</taxon>
        <taxon>Sulfolobales</taxon>
        <taxon>Sulfolobaceae</taxon>
        <taxon>Saccharolobus</taxon>
    </lineage>
</organism>
<dbReference type="AlphaFoldDB" id="A0A8F5BMG7"/>
<dbReference type="Pfam" id="PF00723">
    <property type="entry name" value="Glyco_hydro_15"/>
    <property type="match status" value="1"/>
</dbReference>
<comment type="similarity">
    <text evidence="1">Belongs to the glycosyl hydrolase 15 family.</text>
</comment>
<evidence type="ECO:0000313" key="4">
    <source>
        <dbReference type="EMBL" id="QXJ27878.1"/>
    </source>
</evidence>
<dbReference type="OrthoDB" id="36362at2157"/>
<gene>
    <name evidence="4" type="ORF">J5U23_00746</name>
</gene>
<dbReference type="GeneID" id="65562346"/>
<evidence type="ECO:0000259" key="3">
    <source>
        <dbReference type="Pfam" id="PF19291"/>
    </source>
</evidence>
<evidence type="ECO:0000256" key="1">
    <source>
        <dbReference type="ARBA" id="ARBA00006188"/>
    </source>
</evidence>
<dbReference type="RefSeq" id="WP_218267019.1">
    <property type="nucleotide sequence ID" value="NZ_CP077717.1"/>
</dbReference>